<dbReference type="InterPro" id="IPR019786">
    <property type="entry name" value="Zinc_finger_PHD-type_CS"/>
</dbReference>
<accession>A0A1A9WZD4</accession>
<dbReference type="InterPro" id="IPR019787">
    <property type="entry name" value="Znf_PHD-finger"/>
</dbReference>
<keyword evidence="2 4" id="KW-0863">Zinc-finger</keyword>
<dbReference type="Gene3D" id="3.30.40.10">
    <property type="entry name" value="Zinc/RING finger domain, C3HC4 (zinc finger)"/>
    <property type="match status" value="1"/>
</dbReference>
<dbReference type="InterPro" id="IPR011011">
    <property type="entry name" value="Znf_FYVE_PHD"/>
</dbReference>
<evidence type="ECO:0000313" key="7">
    <source>
        <dbReference type="Proteomes" id="UP000091820"/>
    </source>
</evidence>
<reference evidence="6" key="2">
    <citation type="submission" date="2020-05" db="UniProtKB">
        <authorList>
            <consortium name="EnsemblMetazoa"/>
        </authorList>
    </citation>
    <scope>IDENTIFICATION</scope>
    <source>
        <strain evidence="6">IAEA</strain>
    </source>
</reference>
<keyword evidence="7" id="KW-1185">Reference proteome</keyword>
<dbReference type="EnsemblMetazoa" id="GBRI038319-RA">
    <property type="protein sequence ID" value="GBRI038319-PA"/>
    <property type="gene ID" value="GBRI038319"/>
</dbReference>
<keyword evidence="3" id="KW-0862">Zinc</keyword>
<evidence type="ECO:0000256" key="4">
    <source>
        <dbReference type="PROSITE-ProRule" id="PRU00146"/>
    </source>
</evidence>
<organism evidence="6 7">
    <name type="scientific">Glossina brevipalpis</name>
    <dbReference type="NCBI Taxonomy" id="37001"/>
    <lineage>
        <taxon>Eukaryota</taxon>
        <taxon>Metazoa</taxon>
        <taxon>Ecdysozoa</taxon>
        <taxon>Arthropoda</taxon>
        <taxon>Hexapoda</taxon>
        <taxon>Insecta</taxon>
        <taxon>Pterygota</taxon>
        <taxon>Neoptera</taxon>
        <taxon>Endopterygota</taxon>
        <taxon>Diptera</taxon>
        <taxon>Brachycera</taxon>
        <taxon>Muscomorpha</taxon>
        <taxon>Hippoboscoidea</taxon>
        <taxon>Glossinidae</taxon>
        <taxon>Glossina</taxon>
    </lineage>
</organism>
<sequence length="168" mass="20155">MFCRRCWLDFKSNDLYVKCSGPCNWSYHPQCVDLDATVTRELFHNPYMEWYCFNCRQLYRLQLYFELKLLTSEAIISAKIGDMPYCYRLKTNKLDDGLRKLLENVIKIRKNKNIEIIFKFKESTMRRHQVKLQQTQEAKPKLTTTGFYYAVFSVKKRKLPLISPPNKD</sequence>
<evidence type="ECO:0000256" key="2">
    <source>
        <dbReference type="ARBA" id="ARBA00022771"/>
    </source>
</evidence>
<feature type="domain" description="PHD-type" evidence="5">
    <location>
        <begin position="1"/>
        <end position="58"/>
    </location>
</feature>
<evidence type="ECO:0000256" key="3">
    <source>
        <dbReference type="ARBA" id="ARBA00022833"/>
    </source>
</evidence>
<dbReference type="InterPro" id="IPR013083">
    <property type="entry name" value="Znf_RING/FYVE/PHD"/>
</dbReference>
<evidence type="ECO:0000256" key="1">
    <source>
        <dbReference type="ARBA" id="ARBA00022723"/>
    </source>
</evidence>
<protein>
    <recommendedName>
        <fullName evidence="5">PHD-type domain-containing protein</fullName>
    </recommendedName>
</protein>
<evidence type="ECO:0000313" key="6">
    <source>
        <dbReference type="EnsemblMetazoa" id="GBRI038319-PA"/>
    </source>
</evidence>
<dbReference type="STRING" id="37001.A0A1A9WZD4"/>
<dbReference type="Proteomes" id="UP000091820">
    <property type="component" value="Unassembled WGS sequence"/>
</dbReference>
<dbReference type="GO" id="GO:0008270">
    <property type="term" value="F:zinc ion binding"/>
    <property type="evidence" value="ECO:0007669"/>
    <property type="project" value="UniProtKB-KW"/>
</dbReference>
<keyword evidence="1" id="KW-0479">Metal-binding</keyword>
<dbReference type="AlphaFoldDB" id="A0A1A9WZD4"/>
<reference evidence="7" key="1">
    <citation type="submission" date="2014-03" db="EMBL/GenBank/DDBJ databases">
        <authorList>
            <person name="Aksoy S."/>
            <person name="Warren W."/>
            <person name="Wilson R.K."/>
        </authorList>
    </citation>
    <scope>NUCLEOTIDE SEQUENCE [LARGE SCALE GENOMIC DNA]</scope>
    <source>
        <strain evidence="7">IAEA</strain>
    </source>
</reference>
<proteinExistence type="predicted"/>
<dbReference type="SUPFAM" id="SSF57903">
    <property type="entry name" value="FYVE/PHD zinc finger"/>
    <property type="match status" value="1"/>
</dbReference>
<evidence type="ECO:0000259" key="5">
    <source>
        <dbReference type="PROSITE" id="PS50016"/>
    </source>
</evidence>
<dbReference type="PROSITE" id="PS01359">
    <property type="entry name" value="ZF_PHD_1"/>
    <property type="match status" value="1"/>
</dbReference>
<dbReference type="VEuPathDB" id="VectorBase:GBRI038319"/>
<dbReference type="PROSITE" id="PS50016">
    <property type="entry name" value="ZF_PHD_2"/>
    <property type="match status" value="1"/>
</dbReference>
<name>A0A1A9WZD4_9MUSC</name>